<sequence>MGKMDPTQMDRWWKSRIQKEELQYGVSNGNDSTNKASPRNEKAILNTMGTAQVVSAAEHHLSGAGAVVRQQGSPREAEPPKKPASVAGSAARAGKGGSVASHARSGANTETATTLLRRLEGLEDALAEERMRRMAAEEEMRQLVALATTRKVS</sequence>
<dbReference type="OrthoDB" id="541853at2759"/>
<evidence type="ECO:0000313" key="3">
    <source>
        <dbReference type="Proteomes" id="UP000650467"/>
    </source>
</evidence>
<dbReference type="AlphaFoldDB" id="A0A835VY68"/>
<keyword evidence="3" id="KW-1185">Reference proteome</keyword>
<organism evidence="2 3">
    <name type="scientific">Chlamydomonas incerta</name>
    <dbReference type="NCBI Taxonomy" id="51695"/>
    <lineage>
        <taxon>Eukaryota</taxon>
        <taxon>Viridiplantae</taxon>
        <taxon>Chlorophyta</taxon>
        <taxon>core chlorophytes</taxon>
        <taxon>Chlorophyceae</taxon>
        <taxon>CS clade</taxon>
        <taxon>Chlamydomonadales</taxon>
        <taxon>Chlamydomonadaceae</taxon>
        <taxon>Chlamydomonas</taxon>
    </lineage>
</organism>
<accession>A0A835VY68</accession>
<evidence type="ECO:0000256" key="1">
    <source>
        <dbReference type="SAM" id="MobiDB-lite"/>
    </source>
</evidence>
<feature type="region of interest" description="Disordered" evidence="1">
    <location>
        <begin position="23"/>
        <end position="43"/>
    </location>
</feature>
<feature type="compositionally biased region" description="Low complexity" evidence="1">
    <location>
        <begin position="84"/>
        <end position="101"/>
    </location>
</feature>
<feature type="region of interest" description="Disordered" evidence="1">
    <location>
        <begin position="55"/>
        <end position="113"/>
    </location>
</feature>
<reference evidence="2" key="1">
    <citation type="journal article" date="2020" name="bioRxiv">
        <title>Comparative genomics of Chlamydomonas.</title>
        <authorList>
            <person name="Craig R.J."/>
            <person name="Hasan A.R."/>
            <person name="Ness R.W."/>
            <person name="Keightley P.D."/>
        </authorList>
    </citation>
    <scope>NUCLEOTIDE SEQUENCE</scope>
    <source>
        <strain evidence="2">SAG 7.73</strain>
    </source>
</reference>
<gene>
    <name evidence="2" type="ORF">HXX76_009183</name>
</gene>
<comment type="caution">
    <text evidence="2">The sequence shown here is derived from an EMBL/GenBank/DDBJ whole genome shotgun (WGS) entry which is preliminary data.</text>
</comment>
<name>A0A835VY68_CHLIN</name>
<feature type="compositionally biased region" description="Polar residues" evidence="1">
    <location>
        <begin position="25"/>
        <end position="37"/>
    </location>
</feature>
<evidence type="ECO:0000313" key="2">
    <source>
        <dbReference type="EMBL" id="KAG2432265.1"/>
    </source>
</evidence>
<dbReference type="Proteomes" id="UP000650467">
    <property type="component" value="Unassembled WGS sequence"/>
</dbReference>
<dbReference type="EMBL" id="JAEHOC010000022">
    <property type="protein sequence ID" value="KAG2432265.1"/>
    <property type="molecule type" value="Genomic_DNA"/>
</dbReference>
<protein>
    <submittedName>
        <fullName evidence="2">Uncharacterized protein</fullName>
    </submittedName>
</protein>
<proteinExistence type="predicted"/>